<feature type="transmembrane region" description="Helical" evidence="5">
    <location>
        <begin position="33"/>
        <end position="55"/>
    </location>
</feature>
<keyword evidence="4 5" id="KW-0472">Membrane</keyword>
<feature type="transmembrane region" description="Helical" evidence="5">
    <location>
        <begin position="95"/>
        <end position="113"/>
    </location>
</feature>
<proteinExistence type="predicted"/>
<accession>A0A6B3SKS9</accession>
<dbReference type="RefSeq" id="WP_163962488.1">
    <property type="nucleotide sequence ID" value="NZ_JAAIVB010000035.1"/>
</dbReference>
<feature type="transmembrane region" description="Helical" evidence="5">
    <location>
        <begin position="149"/>
        <end position="168"/>
    </location>
</feature>
<comment type="caution">
    <text evidence="7">The sequence shown here is derived from an EMBL/GenBank/DDBJ whole genome shotgun (WGS) entry which is preliminary data.</text>
</comment>
<feature type="domain" description="EamA" evidence="6">
    <location>
        <begin position="10"/>
        <end position="136"/>
    </location>
</feature>
<dbReference type="GO" id="GO:0016020">
    <property type="term" value="C:membrane"/>
    <property type="evidence" value="ECO:0007669"/>
    <property type="project" value="UniProtKB-SubCell"/>
</dbReference>
<dbReference type="InterPro" id="IPR050638">
    <property type="entry name" value="AA-Vitamin_Transporters"/>
</dbReference>
<evidence type="ECO:0000313" key="7">
    <source>
        <dbReference type="EMBL" id="NEX61370.1"/>
    </source>
</evidence>
<dbReference type="PANTHER" id="PTHR32322:SF9">
    <property type="entry name" value="AMINO-ACID METABOLITE EFFLUX PUMP-RELATED"/>
    <property type="match status" value="1"/>
</dbReference>
<comment type="subcellular location">
    <subcellularLocation>
        <location evidence="1">Membrane</location>
        <topology evidence="1">Multi-pass membrane protein</topology>
    </subcellularLocation>
</comment>
<feature type="transmembrane region" description="Helical" evidence="5">
    <location>
        <begin position="180"/>
        <end position="202"/>
    </location>
</feature>
<protein>
    <submittedName>
        <fullName evidence="7">EamA family transporter</fullName>
    </submittedName>
</protein>
<name>A0A6B3SKS9_9BURK</name>
<evidence type="ECO:0000256" key="1">
    <source>
        <dbReference type="ARBA" id="ARBA00004141"/>
    </source>
</evidence>
<dbReference type="SUPFAM" id="SSF103481">
    <property type="entry name" value="Multidrug resistance efflux transporter EmrE"/>
    <property type="match status" value="2"/>
</dbReference>
<keyword evidence="8" id="KW-1185">Reference proteome</keyword>
<sequence length="298" mass="30692">MSASDFFKLLFLSSIWGGSFIFLRIAVPEVGPLMTALLRTTLATAALLIFAAATGVSMNWRRNAKPFAIVGIFAGALPFCCFSFAALHLPAAHSAVLNATAPLFGALFSALWLNERMTARKAAGLLLGLSGVAVLVGAGALPLDAMTLLSFGACLAAAASYALSTIIVTKTGRPGGIHPIAMATGSLAFGSLIMLPTLPFAIPPAMPSLLALGCIAGVSLLSSGLAQAIFIPLIVKIGPTRAMSVSFLIPLFSMLWSAIFLHEGVHLSTVLGAGIVLMAMALVLPTAHAPDDLHPTRS</sequence>
<dbReference type="InterPro" id="IPR037185">
    <property type="entry name" value="EmrE-like"/>
</dbReference>
<gene>
    <name evidence="7" type="ORF">G3574_09790</name>
</gene>
<feature type="transmembrane region" description="Helical" evidence="5">
    <location>
        <begin position="242"/>
        <end position="261"/>
    </location>
</feature>
<evidence type="ECO:0000313" key="8">
    <source>
        <dbReference type="Proteomes" id="UP000482155"/>
    </source>
</evidence>
<evidence type="ECO:0000256" key="4">
    <source>
        <dbReference type="ARBA" id="ARBA00023136"/>
    </source>
</evidence>
<evidence type="ECO:0000256" key="2">
    <source>
        <dbReference type="ARBA" id="ARBA00022692"/>
    </source>
</evidence>
<evidence type="ECO:0000256" key="5">
    <source>
        <dbReference type="SAM" id="Phobius"/>
    </source>
</evidence>
<evidence type="ECO:0000256" key="3">
    <source>
        <dbReference type="ARBA" id="ARBA00022989"/>
    </source>
</evidence>
<organism evidence="7 8">
    <name type="scientific">Noviherbaspirillum galbum</name>
    <dbReference type="NCBI Taxonomy" id="2709383"/>
    <lineage>
        <taxon>Bacteria</taxon>
        <taxon>Pseudomonadati</taxon>
        <taxon>Pseudomonadota</taxon>
        <taxon>Betaproteobacteria</taxon>
        <taxon>Burkholderiales</taxon>
        <taxon>Oxalobacteraceae</taxon>
        <taxon>Noviherbaspirillum</taxon>
    </lineage>
</organism>
<dbReference type="PANTHER" id="PTHR32322">
    <property type="entry name" value="INNER MEMBRANE TRANSPORTER"/>
    <property type="match status" value="1"/>
</dbReference>
<feature type="transmembrane region" description="Helical" evidence="5">
    <location>
        <begin position="267"/>
        <end position="287"/>
    </location>
</feature>
<dbReference type="Gene3D" id="1.10.3730.20">
    <property type="match status" value="1"/>
</dbReference>
<feature type="transmembrane region" description="Helical" evidence="5">
    <location>
        <begin position="208"/>
        <end position="235"/>
    </location>
</feature>
<reference evidence="7 8" key="1">
    <citation type="submission" date="2020-02" db="EMBL/GenBank/DDBJ databases">
        <authorList>
            <person name="Kim M.K."/>
        </authorList>
    </citation>
    <scope>NUCLEOTIDE SEQUENCE [LARGE SCALE GENOMIC DNA]</scope>
    <source>
        <strain evidence="7 8">17J57-3</strain>
    </source>
</reference>
<keyword evidence="2 5" id="KW-0812">Transmembrane</keyword>
<dbReference type="EMBL" id="JAAIVB010000035">
    <property type="protein sequence ID" value="NEX61370.1"/>
    <property type="molecule type" value="Genomic_DNA"/>
</dbReference>
<dbReference type="InterPro" id="IPR000620">
    <property type="entry name" value="EamA_dom"/>
</dbReference>
<feature type="transmembrane region" description="Helical" evidence="5">
    <location>
        <begin position="7"/>
        <end position="27"/>
    </location>
</feature>
<dbReference type="Proteomes" id="UP000482155">
    <property type="component" value="Unassembled WGS sequence"/>
</dbReference>
<evidence type="ECO:0000259" key="6">
    <source>
        <dbReference type="Pfam" id="PF00892"/>
    </source>
</evidence>
<dbReference type="AlphaFoldDB" id="A0A6B3SKS9"/>
<feature type="transmembrane region" description="Helical" evidence="5">
    <location>
        <begin position="67"/>
        <end position="89"/>
    </location>
</feature>
<feature type="domain" description="EamA" evidence="6">
    <location>
        <begin position="154"/>
        <end position="283"/>
    </location>
</feature>
<dbReference type="Pfam" id="PF00892">
    <property type="entry name" value="EamA"/>
    <property type="match status" value="2"/>
</dbReference>
<feature type="transmembrane region" description="Helical" evidence="5">
    <location>
        <begin position="125"/>
        <end position="143"/>
    </location>
</feature>
<keyword evidence="3 5" id="KW-1133">Transmembrane helix</keyword>